<dbReference type="CDD" id="cd00693">
    <property type="entry name" value="secretory_peroxidase"/>
    <property type="match status" value="1"/>
</dbReference>
<dbReference type="SUPFAM" id="SSF48113">
    <property type="entry name" value="Heme-dependent peroxidases"/>
    <property type="match status" value="1"/>
</dbReference>
<accession>A0ABR0PXJ0</accession>
<comment type="caution">
    <text evidence="12">The sequence shown here is derived from an EMBL/GenBank/DDBJ whole genome shotgun (WGS) entry which is preliminary data.</text>
</comment>
<keyword evidence="10" id="KW-0472">Membrane</keyword>
<comment type="cofactor">
    <cofactor evidence="9">
        <name>Ca(2+)</name>
        <dbReference type="ChEBI" id="CHEBI:29108"/>
    </cofactor>
    <text evidence="9">Binds 2 calcium ions per subunit.</text>
</comment>
<gene>
    <name evidence="12" type="ORF">PVK06_015310</name>
</gene>
<name>A0ABR0PXJ0_GOSAR</name>
<keyword evidence="4 9" id="KW-0349">Heme</keyword>
<evidence type="ECO:0000256" key="5">
    <source>
        <dbReference type="ARBA" id="ARBA00022723"/>
    </source>
</evidence>
<sequence length="363" mass="39846">MRNHACFMLFVKVALGMGILVGVWEAQLDYDYYKSSCPDVENTVRKAVLGVILTDPTAPAAFLRLLFHLPSPGIPLFWSQAMLEGCDASILLDSKPAKGNSEMASGMNLGIRRLETIHSIKEKLEAKCPGQVSCADIVALAAKVSVALSGGPDIQIPLGRKDSTTSSRQAADVKIPPSNVTVDTLLDIFKSKSLNLEESVAIMGNYLNQSANPRVYICPYNRNLKSFSFVTGAHTLGGGHCLNIVDRLFDRQPDDQINPGFGVILRLLCPTKTPLTNLTVVPNDKTPLCFDNQYYRDVLLGNGLFTIDSRISTDQRTAPIVRQFAADSRRFFRVFTSAFVKLSSSNVLTNEEGQVRRKCNQVN</sequence>
<dbReference type="PRINTS" id="PR00458">
    <property type="entry name" value="PEROXIDASE"/>
</dbReference>
<evidence type="ECO:0000256" key="1">
    <source>
        <dbReference type="ARBA" id="ARBA00000189"/>
    </source>
</evidence>
<comment type="catalytic activity">
    <reaction evidence="1 9">
        <text>2 a phenolic donor + H2O2 = 2 a phenolic radical donor + 2 H2O</text>
        <dbReference type="Rhea" id="RHEA:56136"/>
        <dbReference type="ChEBI" id="CHEBI:15377"/>
        <dbReference type="ChEBI" id="CHEBI:16240"/>
        <dbReference type="ChEBI" id="CHEBI:139520"/>
        <dbReference type="ChEBI" id="CHEBI:139521"/>
        <dbReference type="EC" id="1.11.1.7"/>
    </reaction>
</comment>
<dbReference type="EC" id="1.11.1.7" evidence="2 9"/>
<keyword evidence="8" id="KW-1015">Disulfide bond</keyword>
<dbReference type="InterPro" id="IPR000823">
    <property type="entry name" value="Peroxidase_pln"/>
</dbReference>
<keyword evidence="5 9" id="KW-0479">Metal-binding</keyword>
<keyword evidence="7 9" id="KW-0408">Iron</keyword>
<keyword evidence="9" id="KW-0376">Hydrogen peroxide</keyword>
<evidence type="ECO:0000259" key="11">
    <source>
        <dbReference type="PROSITE" id="PS50873"/>
    </source>
</evidence>
<organism evidence="12 13">
    <name type="scientific">Gossypium arboreum</name>
    <name type="common">Tree cotton</name>
    <name type="synonym">Gossypium nanking</name>
    <dbReference type="NCBI Taxonomy" id="29729"/>
    <lineage>
        <taxon>Eukaryota</taxon>
        <taxon>Viridiplantae</taxon>
        <taxon>Streptophyta</taxon>
        <taxon>Embryophyta</taxon>
        <taxon>Tracheophyta</taxon>
        <taxon>Spermatophyta</taxon>
        <taxon>Magnoliopsida</taxon>
        <taxon>eudicotyledons</taxon>
        <taxon>Gunneridae</taxon>
        <taxon>Pentapetalae</taxon>
        <taxon>rosids</taxon>
        <taxon>malvids</taxon>
        <taxon>Malvales</taxon>
        <taxon>Malvaceae</taxon>
        <taxon>Malvoideae</taxon>
        <taxon>Gossypium</taxon>
    </lineage>
</organism>
<reference evidence="12 13" key="1">
    <citation type="submission" date="2023-03" db="EMBL/GenBank/DDBJ databases">
        <title>WGS of Gossypium arboreum.</title>
        <authorList>
            <person name="Yu D."/>
        </authorList>
    </citation>
    <scope>NUCLEOTIDE SEQUENCE [LARGE SCALE GENOMIC DNA]</scope>
    <source>
        <tissue evidence="12">Leaf</tissue>
    </source>
</reference>
<evidence type="ECO:0000313" key="12">
    <source>
        <dbReference type="EMBL" id="KAK5831512.1"/>
    </source>
</evidence>
<dbReference type="PRINTS" id="PR00461">
    <property type="entry name" value="PLPEROXIDASE"/>
</dbReference>
<evidence type="ECO:0000256" key="2">
    <source>
        <dbReference type="ARBA" id="ARBA00012313"/>
    </source>
</evidence>
<keyword evidence="10" id="KW-0812">Transmembrane</keyword>
<keyword evidence="3 9" id="KW-0575">Peroxidase</keyword>
<protein>
    <recommendedName>
        <fullName evidence="2 9">Peroxidase</fullName>
        <ecNumber evidence="2 9">1.11.1.7</ecNumber>
    </recommendedName>
</protein>
<dbReference type="Gene3D" id="1.10.420.10">
    <property type="entry name" value="Peroxidase, domain 2"/>
    <property type="match status" value="1"/>
</dbReference>
<comment type="similarity">
    <text evidence="9">Belongs to the peroxidase family. Classical plant (class III) peroxidase subfamily.</text>
</comment>
<evidence type="ECO:0000256" key="7">
    <source>
        <dbReference type="ARBA" id="ARBA00023004"/>
    </source>
</evidence>
<dbReference type="InterPro" id="IPR002016">
    <property type="entry name" value="Haem_peroxidase"/>
</dbReference>
<dbReference type="Proteomes" id="UP001358586">
    <property type="component" value="Chromosome 5"/>
</dbReference>
<feature type="domain" description="Plant heme peroxidase family profile" evidence="11">
    <location>
        <begin position="27"/>
        <end position="363"/>
    </location>
</feature>
<dbReference type="Pfam" id="PF00141">
    <property type="entry name" value="peroxidase"/>
    <property type="match status" value="1"/>
</dbReference>
<evidence type="ECO:0000256" key="9">
    <source>
        <dbReference type="RuleBase" id="RU362060"/>
    </source>
</evidence>
<keyword evidence="10" id="KW-1133">Transmembrane helix</keyword>
<keyword evidence="6 9" id="KW-0560">Oxidoreductase</keyword>
<dbReference type="PROSITE" id="PS50873">
    <property type="entry name" value="PEROXIDASE_4"/>
    <property type="match status" value="1"/>
</dbReference>
<dbReference type="PANTHER" id="PTHR31517">
    <property type="match status" value="1"/>
</dbReference>
<feature type="transmembrane region" description="Helical" evidence="10">
    <location>
        <begin position="7"/>
        <end position="24"/>
    </location>
</feature>
<dbReference type="Gene3D" id="1.10.520.10">
    <property type="match status" value="1"/>
</dbReference>
<dbReference type="EMBL" id="JARKNE010000005">
    <property type="protein sequence ID" value="KAK5831512.1"/>
    <property type="molecule type" value="Genomic_DNA"/>
</dbReference>
<evidence type="ECO:0000256" key="4">
    <source>
        <dbReference type="ARBA" id="ARBA00022617"/>
    </source>
</evidence>
<dbReference type="InterPro" id="IPR010255">
    <property type="entry name" value="Haem_peroxidase_sf"/>
</dbReference>
<keyword evidence="9" id="KW-0106">Calcium</keyword>
<dbReference type="InterPro" id="IPR033905">
    <property type="entry name" value="Secretory_peroxidase"/>
</dbReference>
<proteinExistence type="inferred from homology"/>
<dbReference type="PANTHER" id="PTHR31517:SF81">
    <property type="entry name" value="PEROXIDASE"/>
    <property type="match status" value="1"/>
</dbReference>
<evidence type="ECO:0000256" key="8">
    <source>
        <dbReference type="ARBA" id="ARBA00023157"/>
    </source>
</evidence>
<evidence type="ECO:0000256" key="6">
    <source>
        <dbReference type="ARBA" id="ARBA00023002"/>
    </source>
</evidence>
<comment type="cofactor">
    <cofactor evidence="9">
        <name>heme b</name>
        <dbReference type="ChEBI" id="CHEBI:60344"/>
    </cofactor>
    <text evidence="9">Binds 1 heme b (iron(II)-protoporphyrin IX) group per subunit.</text>
</comment>
<comment type="subcellular location">
    <subcellularLocation>
        <location evidence="9">Secreted</location>
    </subcellularLocation>
</comment>
<evidence type="ECO:0000256" key="10">
    <source>
        <dbReference type="SAM" id="Phobius"/>
    </source>
</evidence>
<keyword evidence="9" id="KW-0964">Secreted</keyword>
<comment type="function">
    <text evidence="9">Removal of H(2)O(2), oxidation of toxic reductants, biosynthesis and degradation of lignin, suberization, auxin catabolism, response to environmental stresses such as wounding, pathogen attack and oxidative stress.</text>
</comment>
<keyword evidence="13" id="KW-1185">Reference proteome</keyword>
<evidence type="ECO:0000313" key="13">
    <source>
        <dbReference type="Proteomes" id="UP001358586"/>
    </source>
</evidence>
<evidence type="ECO:0000256" key="3">
    <source>
        <dbReference type="ARBA" id="ARBA00022559"/>
    </source>
</evidence>